<gene>
    <name evidence="13" type="ORF">UV73_C0003G0095</name>
</gene>
<proteinExistence type="inferred from homology"/>
<sequence>MNPAAVTTFLSVLTVAGLVGAVFLALIYLLPKNSKKTGKKLVPLKQWLSQYAFHLALIVSLTATMGSLYFSEIAGYEPCKLCWYQRILMYPQVLLLGLSLIMKDKNIGRYLLMLSLIGLPVAVYHYYLQWGGNPLVPCSTVGISVDCSDRFVMQFGFVSIPFMSFTSFLLIALLMLFPKKSR</sequence>
<dbReference type="Gene3D" id="1.20.1550.10">
    <property type="entry name" value="DsbB-like"/>
    <property type="match status" value="1"/>
</dbReference>
<evidence type="ECO:0000256" key="1">
    <source>
        <dbReference type="ARBA" id="ARBA00004141"/>
    </source>
</evidence>
<evidence type="ECO:0000256" key="10">
    <source>
        <dbReference type="ARBA" id="ARBA00023186"/>
    </source>
</evidence>
<dbReference type="SUPFAM" id="SSF158442">
    <property type="entry name" value="DsbB-like"/>
    <property type="match status" value="1"/>
</dbReference>
<dbReference type="NCBIfam" id="NF002849">
    <property type="entry name" value="PRK03113.1"/>
    <property type="match status" value="1"/>
</dbReference>
<accession>A0A0G1GH90</accession>
<dbReference type="STRING" id="1618443.UV73_C0003G0095"/>
<dbReference type="GO" id="GO:0016020">
    <property type="term" value="C:membrane"/>
    <property type="evidence" value="ECO:0007669"/>
    <property type="project" value="UniProtKB-SubCell"/>
</dbReference>
<name>A0A0G1GH90_9BACT</name>
<evidence type="ECO:0000256" key="4">
    <source>
        <dbReference type="ARBA" id="ARBA00022692"/>
    </source>
</evidence>
<dbReference type="PANTHER" id="PTHR43469">
    <property type="entry name" value="DISULFIDE FORMATION PROTEIN-RELATED"/>
    <property type="match status" value="1"/>
</dbReference>
<evidence type="ECO:0000313" key="13">
    <source>
        <dbReference type="EMBL" id="KKS98153.1"/>
    </source>
</evidence>
<dbReference type="Pfam" id="PF02600">
    <property type="entry name" value="DsbB"/>
    <property type="match status" value="1"/>
</dbReference>
<keyword evidence="8 12" id="KW-0472">Membrane</keyword>
<evidence type="ECO:0000256" key="7">
    <source>
        <dbReference type="ARBA" id="ARBA00023002"/>
    </source>
</evidence>
<dbReference type="InterPro" id="IPR023380">
    <property type="entry name" value="DsbB-like_sf"/>
</dbReference>
<keyword evidence="6 12" id="KW-1133">Transmembrane helix</keyword>
<keyword evidence="7" id="KW-0560">Oxidoreductase</keyword>
<dbReference type="AlphaFoldDB" id="A0A0G1GH90"/>
<keyword evidence="11" id="KW-0676">Redox-active center</keyword>
<feature type="transmembrane region" description="Helical" evidence="12">
    <location>
        <begin position="83"/>
        <end position="102"/>
    </location>
</feature>
<dbReference type="EMBL" id="LCFP01000003">
    <property type="protein sequence ID" value="KKS98153.1"/>
    <property type="molecule type" value="Genomic_DNA"/>
</dbReference>
<keyword evidence="9" id="KW-1015">Disulfide bond</keyword>
<dbReference type="PANTHER" id="PTHR43469:SF1">
    <property type="entry name" value="SPBETA PROPHAGE-DERIVED DISULFIDE BOND FORMATION PROTEIN B"/>
    <property type="match status" value="1"/>
</dbReference>
<dbReference type="InterPro" id="IPR003752">
    <property type="entry name" value="DiS_bond_form_DsbB/BdbC"/>
</dbReference>
<evidence type="ECO:0000313" key="14">
    <source>
        <dbReference type="Proteomes" id="UP000034894"/>
    </source>
</evidence>
<reference evidence="13 14" key="1">
    <citation type="journal article" date="2015" name="Nature">
        <title>rRNA introns, odd ribosomes, and small enigmatic genomes across a large radiation of phyla.</title>
        <authorList>
            <person name="Brown C.T."/>
            <person name="Hug L.A."/>
            <person name="Thomas B.C."/>
            <person name="Sharon I."/>
            <person name="Castelle C.J."/>
            <person name="Singh A."/>
            <person name="Wilkins M.J."/>
            <person name="Williams K.H."/>
            <person name="Banfield J.F."/>
        </authorList>
    </citation>
    <scope>NUCLEOTIDE SEQUENCE [LARGE SCALE GENOMIC DNA]</scope>
</reference>
<evidence type="ECO:0000256" key="6">
    <source>
        <dbReference type="ARBA" id="ARBA00022989"/>
    </source>
</evidence>
<evidence type="ECO:0000256" key="11">
    <source>
        <dbReference type="ARBA" id="ARBA00023284"/>
    </source>
</evidence>
<dbReference type="GO" id="GO:0006457">
    <property type="term" value="P:protein folding"/>
    <property type="evidence" value="ECO:0007669"/>
    <property type="project" value="InterPro"/>
</dbReference>
<dbReference type="Proteomes" id="UP000034894">
    <property type="component" value="Unassembled WGS sequence"/>
</dbReference>
<dbReference type="GO" id="GO:0015035">
    <property type="term" value="F:protein-disulfide reductase activity"/>
    <property type="evidence" value="ECO:0007669"/>
    <property type="project" value="InterPro"/>
</dbReference>
<feature type="transmembrane region" description="Helical" evidence="12">
    <location>
        <begin position="51"/>
        <end position="71"/>
    </location>
</feature>
<evidence type="ECO:0000256" key="5">
    <source>
        <dbReference type="ARBA" id="ARBA00022982"/>
    </source>
</evidence>
<evidence type="ECO:0000256" key="2">
    <source>
        <dbReference type="ARBA" id="ARBA00007602"/>
    </source>
</evidence>
<evidence type="ECO:0000256" key="12">
    <source>
        <dbReference type="SAM" id="Phobius"/>
    </source>
</evidence>
<keyword evidence="4 12" id="KW-0812">Transmembrane</keyword>
<evidence type="ECO:0000256" key="8">
    <source>
        <dbReference type="ARBA" id="ARBA00023136"/>
    </source>
</evidence>
<evidence type="ECO:0000256" key="9">
    <source>
        <dbReference type="ARBA" id="ARBA00023157"/>
    </source>
</evidence>
<keyword evidence="5" id="KW-0249">Electron transport</keyword>
<comment type="subcellular location">
    <subcellularLocation>
        <location evidence="1">Membrane</location>
        <topology evidence="1">Multi-pass membrane protein</topology>
    </subcellularLocation>
</comment>
<evidence type="ECO:0000256" key="3">
    <source>
        <dbReference type="ARBA" id="ARBA00022448"/>
    </source>
</evidence>
<protein>
    <submittedName>
        <fullName evidence="13">Disulfide bond formation protein DsbB, disulfide bond formation protein DsbB</fullName>
    </submittedName>
</protein>
<dbReference type="InterPro" id="IPR012187">
    <property type="entry name" value="Disulphide_bond_form_BdbC"/>
</dbReference>
<organism evidence="13 14">
    <name type="scientific">Candidatus Gottesmanbacteria bacterium GW2011_GWA2_43_14</name>
    <dbReference type="NCBI Taxonomy" id="1618443"/>
    <lineage>
        <taxon>Bacteria</taxon>
        <taxon>Candidatus Gottesmaniibacteriota</taxon>
    </lineage>
</organism>
<keyword evidence="10" id="KW-0143">Chaperone</keyword>
<comment type="caution">
    <text evidence="13">The sequence shown here is derived from an EMBL/GenBank/DDBJ whole genome shotgun (WGS) entry which is preliminary data.</text>
</comment>
<keyword evidence="3" id="KW-0813">Transport</keyword>
<comment type="similarity">
    <text evidence="2">Belongs to the DsbB family. BdbC subfamily.</text>
</comment>
<feature type="transmembrane region" description="Helical" evidence="12">
    <location>
        <begin position="109"/>
        <end position="127"/>
    </location>
</feature>
<feature type="transmembrane region" description="Helical" evidence="12">
    <location>
        <begin position="155"/>
        <end position="177"/>
    </location>
</feature>
<feature type="transmembrane region" description="Helical" evidence="12">
    <location>
        <begin position="6"/>
        <end position="30"/>
    </location>
</feature>